<evidence type="ECO:0000256" key="3">
    <source>
        <dbReference type="ARBA" id="ARBA00004174"/>
    </source>
</evidence>
<dbReference type="InterPro" id="IPR036396">
    <property type="entry name" value="Cyt_P450_sf"/>
</dbReference>
<accession>A0A9E7Y642</accession>
<evidence type="ECO:0000256" key="6">
    <source>
        <dbReference type="ARBA" id="ARBA00022617"/>
    </source>
</evidence>
<dbReference type="PRINTS" id="PR00463">
    <property type="entry name" value="EP450I"/>
</dbReference>
<comment type="cofactor">
    <cofactor evidence="1 14">
        <name>heme</name>
        <dbReference type="ChEBI" id="CHEBI:30413"/>
    </cofactor>
</comment>
<keyword evidence="16" id="KW-1133">Transmembrane helix</keyword>
<keyword evidence="9" id="KW-0492">Microsome</keyword>
<dbReference type="PANTHER" id="PTHR24291:SF189">
    <property type="entry name" value="CYTOCHROME P450 4C3-RELATED"/>
    <property type="match status" value="1"/>
</dbReference>
<dbReference type="GO" id="GO:0020037">
    <property type="term" value="F:heme binding"/>
    <property type="evidence" value="ECO:0007669"/>
    <property type="project" value="InterPro"/>
</dbReference>
<evidence type="ECO:0000256" key="12">
    <source>
        <dbReference type="ARBA" id="ARBA00023033"/>
    </source>
</evidence>
<evidence type="ECO:0000256" key="5">
    <source>
        <dbReference type="ARBA" id="ARBA00010617"/>
    </source>
</evidence>
<keyword evidence="12 15" id="KW-0503">Monooxygenase</keyword>
<feature type="transmembrane region" description="Helical" evidence="16">
    <location>
        <begin position="12"/>
        <end position="31"/>
    </location>
</feature>
<keyword evidence="6 14" id="KW-0349">Heme</keyword>
<evidence type="ECO:0000256" key="1">
    <source>
        <dbReference type="ARBA" id="ARBA00001971"/>
    </source>
</evidence>
<dbReference type="Pfam" id="PF00067">
    <property type="entry name" value="p450"/>
    <property type="match status" value="1"/>
</dbReference>
<dbReference type="InterPro" id="IPR017972">
    <property type="entry name" value="Cyt_P450_CS"/>
</dbReference>
<evidence type="ECO:0000256" key="2">
    <source>
        <dbReference type="ARBA" id="ARBA00003690"/>
    </source>
</evidence>
<keyword evidence="16" id="KW-0812">Transmembrane</keyword>
<proteinExistence type="evidence at transcript level"/>
<comment type="similarity">
    <text evidence="5 15">Belongs to the cytochrome P450 family.</text>
</comment>
<reference evidence="17" key="1">
    <citation type="journal article" date="2022" name="Insects">
        <title>Comparative Transcriptome Analysis to Reveal Differentially Expressed cytochrome P450 in Response to Imidacloprid in the Aphid Lion, Chrysoperla zastrowi sillemi (Esben-Petersen).</title>
        <authorList>
            <person name="Pathak J."/>
            <person name="Ramasamy G.G."/>
            <person name="Agrawal A."/>
            <person name="Srivastava S."/>
            <person name="Basavaarya B.R."/>
            <person name="Muthugounder M."/>
            <person name="Muniyappa V.K."/>
            <person name="Maria P."/>
            <person name="Rai A."/>
            <person name="Venkatesan T."/>
        </authorList>
    </citation>
    <scope>NUCLEOTIDE SEQUENCE</scope>
</reference>
<dbReference type="InterPro" id="IPR050196">
    <property type="entry name" value="Cytochrome_P450_Monoox"/>
</dbReference>
<sequence>MILMIASSFTINYVLLVTLTVLIGLLTFVYFSNYFRICYFVLKIRGPRAYPIIGNGLLFRGSLEEMSKVVFETAIEYGPLTRLWMGPIPLLMTNEPRIIQEILTNANALEKAWLMKVMTRTMVGNAIIISEVPQWKRMRSIITRAFTTSILKPYSNIFVDKMDILIEILDKELNKENTFDISKILSKAALDSVYASSMGVNMNVQKGDSRFVDAMHRSCDLMIGRGLNPLKYPETIYRFTQDYKELMQCRDVVYSLTNKVISEKRNNYKNGINNNQKDLKAVNTNAFKKPLLDYLIDFTENNPDFTDEQLADEINFITLEAMDTTAKQLSWVLLIMAIHKDEQKKVYDELFEVLSNSNPDKIVFDDLSSLKYMEMVIKEAMRLFPVAPLIGRELTKDIHFENYTIPKGTNIAIPIFSVHRNEDYWENPLKFDPERFSSENIKKHHPYAFLAFSAGPRNCIGMRYAWLFMKIALACLLSRYEFHTSIKDMSDIRYQLELSLNVIGGHQVRITPRQK</sequence>
<dbReference type="InterPro" id="IPR002401">
    <property type="entry name" value="Cyt_P450_E_grp-I"/>
</dbReference>
<evidence type="ECO:0000256" key="7">
    <source>
        <dbReference type="ARBA" id="ARBA00022723"/>
    </source>
</evidence>
<dbReference type="AlphaFoldDB" id="A0A9E7Y642"/>
<evidence type="ECO:0000256" key="11">
    <source>
        <dbReference type="ARBA" id="ARBA00023004"/>
    </source>
</evidence>
<keyword evidence="8" id="KW-0256">Endoplasmic reticulum</keyword>
<evidence type="ECO:0000313" key="17">
    <source>
        <dbReference type="EMBL" id="UZE89871.1"/>
    </source>
</evidence>
<evidence type="ECO:0000256" key="9">
    <source>
        <dbReference type="ARBA" id="ARBA00022848"/>
    </source>
</evidence>
<protein>
    <submittedName>
        <fullName evidence="17">Cytochrome P450 CYP4416D1</fullName>
    </submittedName>
</protein>
<dbReference type="GO" id="GO:0004497">
    <property type="term" value="F:monooxygenase activity"/>
    <property type="evidence" value="ECO:0007669"/>
    <property type="project" value="UniProtKB-KW"/>
</dbReference>
<dbReference type="GO" id="GO:0005506">
    <property type="term" value="F:iron ion binding"/>
    <property type="evidence" value="ECO:0007669"/>
    <property type="project" value="InterPro"/>
</dbReference>
<evidence type="ECO:0000256" key="15">
    <source>
        <dbReference type="RuleBase" id="RU000461"/>
    </source>
</evidence>
<evidence type="ECO:0000256" key="14">
    <source>
        <dbReference type="PIRSR" id="PIRSR602401-1"/>
    </source>
</evidence>
<name>A0A9E7Y642_9NEOP</name>
<evidence type="ECO:0000256" key="16">
    <source>
        <dbReference type="SAM" id="Phobius"/>
    </source>
</evidence>
<evidence type="ECO:0000256" key="10">
    <source>
        <dbReference type="ARBA" id="ARBA00023002"/>
    </source>
</evidence>
<dbReference type="EMBL" id="ON646355">
    <property type="protein sequence ID" value="UZE89871.1"/>
    <property type="molecule type" value="mRNA"/>
</dbReference>
<dbReference type="GO" id="GO:0016705">
    <property type="term" value="F:oxidoreductase activity, acting on paired donors, with incorporation or reduction of molecular oxygen"/>
    <property type="evidence" value="ECO:0007669"/>
    <property type="project" value="InterPro"/>
</dbReference>
<dbReference type="PRINTS" id="PR00385">
    <property type="entry name" value="P450"/>
</dbReference>
<keyword evidence="10 15" id="KW-0560">Oxidoreductase</keyword>
<dbReference type="SUPFAM" id="SSF48264">
    <property type="entry name" value="Cytochrome P450"/>
    <property type="match status" value="1"/>
</dbReference>
<comment type="function">
    <text evidence="2">May be involved in the metabolism of insect hormones and in the breakdown of synthetic insecticides.</text>
</comment>
<dbReference type="InterPro" id="IPR001128">
    <property type="entry name" value="Cyt_P450"/>
</dbReference>
<keyword evidence="11 14" id="KW-0408">Iron</keyword>
<dbReference type="PANTHER" id="PTHR24291">
    <property type="entry name" value="CYTOCHROME P450 FAMILY 4"/>
    <property type="match status" value="1"/>
</dbReference>
<evidence type="ECO:0000256" key="4">
    <source>
        <dbReference type="ARBA" id="ARBA00004406"/>
    </source>
</evidence>
<dbReference type="PROSITE" id="PS00086">
    <property type="entry name" value="CYTOCHROME_P450"/>
    <property type="match status" value="1"/>
</dbReference>
<reference evidence="17" key="2">
    <citation type="submission" date="2022-05" db="EMBL/GenBank/DDBJ databases">
        <authorList>
            <person name="Pathak J."/>
            <person name="Thiruvengadam V."/>
            <person name="Gracy G.R."/>
        </authorList>
    </citation>
    <scope>NUCLEOTIDE SEQUENCE</scope>
</reference>
<keyword evidence="7 14" id="KW-0479">Metal-binding</keyword>
<dbReference type="GO" id="GO:0005789">
    <property type="term" value="C:endoplasmic reticulum membrane"/>
    <property type="evidence" value="ECO:0007669"/>
    <property type="project" value="UniProtKB-SubCell"/>
</dbReference>
<evidence type="ECO:0000256" key="8">
    <source>
        <dbReference type="ARBA" id="ARBA00022824"/>
    </source>
</evidence>
<evidence type="ECO:0000256" key="13">
    <source>
        <dbReference type="ARBA" id="ARBA00023136"/>
    </source>
</evidence>
<dbReference type="FunFam" id="1.10.630.10:FF:000182">
    <property type="entry name" value="Cytochrome P450 3A4"/>
    <property type="match status" value="1"/>
</dbReference>
<keyword evidence="13 16" id="KW-0472">Membrane</keyword>
<feature type="binding site" description="axial binding residue" evidence="14">
    <location>
        <position position="459"/>
    </location>
    <ligand>
        <name>heme</name>
        <dbReference type="ChEBI" id="CHEBI:30413"/>
    </ligand>
    <ligandPart>
        <name>Fe</name>
        <dbReference type="ChEBI" id="CHEBI:18248"/>
    </ligandPart>
</feature>
<dbReference type="Gene3D" id="1.10.630.10">
    <property type="entry name" value="Cytochrome P450"/>
    <property type="match status" value="1"/>
</dbReference>
<comment type="subcellular location">
    <subcellularLocation>
        <location evidence="4">Endoplasmic reticulum membrane</location>
        <topology evidence="4">Peripheral membrane protein</topology>
    </subcellularLocation>
    <subcellularLocation>
        <location evidence="3">Microsome membrane</location>
        <topology evidence="3">Peripheral membrane protein</topology>
    </subcellularLocation>
</comment>
<organism evidence="17">
    <name type="scientific">Chrysoperla zastrowi sillemi</name>
    <dbReference type="NCBI Taxonomy" id="482137"/>
    <lineage>
        <taxon>Eukaryota</taxon>
        <taxon>Metazoa</taxon>
        <taxon>Ecdysozoa</taxon>
        <taxon>Arthropoda</taxon>
        <taxon>Hexapoda</taxon>
        <taxon>Insecta</taxon>
        <taxon>Pterygota</taxon>
        <taxon>Neoptera</taxon>
        <taxon>Endopterygota</taxon>
        <taxon>Neuroptera</taxon>
        <taxon>Hemerobiiformia</taxon>
        <taxon>Chrysopidae</taxon>
        <taxon>Chrysopinae</taxon>
        <taxon>Chrysoperla</taxon>
    </lineage>
</organism>